<dbReference type="AlphaFoldDB" id="A0AAN6RB97"/>
<feature type="region of interest" description="Disordered" evidence="1">
    <location>
        <begin position="147"/>
        <end position="174"/>
    </location>
</feature>
<accession>A0AAN6RB97</accession>
<evidence type="ECO:0000313" key="2">
    <source>
        <dbReference type="EMBL" id="KAK3196949.1"/>
    </source>
</evidence>
<dbReference type="EMBL" id="WVTA01000021">
    <property type="protein sequence ID" value="KAK3196949.1"/>
    <property type="molecule type" value="Genomic_DNA"/>
</dbReference>
<organism evidence="2 3">
    <name type="scientific">Pseudopithomyces chartarum</name>
    <dbReference type="NCBI Taxonomy" id="1892770"/>
    <lineage>
        <taxon>Eukaryota</taxon>
        <taxon>Fungi</taxon>
        <taxon>Dikarya</taxon>
        <taxon>Ascomycota</taxon>
        <taxon>Pezizomycotina</taxon>
        <taxon>Dothideomycetes</taxon>
        <taxon>Pleosporomycetidae</taxon>
        <taxon>Pleosporales</taxon>
        <taxon>Massarineae</taxon>
        <taxon>Didymosphaeriaceae</taxon>
        <taxon>Pseudopithomyces</taxon>
    </lineage>
</organism>
<dbReference type="Proteomes" id="UP001280581">
    <property type="component" value="Unassembled WGS sequence"/>
</dbReference>
<name>A0AAN6RB97_9PLEO</name>
<evidence type="ECO:0000313" key="3">
    <source>
        <dbReference type="Proteomes" id="UP001280581"/>
    </source>
</evidence>
<gene>
    <name evidence="2" type="ORF">GRF29_1536g68218</name>
</gene>
<protein>
    <submittedName>
        <fullName evidence="2">Uncharacterized protein</fullName>
    </submittedName>
</protein>
<proteinExistence type="predicted"/>
<sequence length="278" mass="31528">MAALKGDPDRQHAKADRDSLQRVMRDFEDLVLRFETGLLRSLDDHRPDHSARRRDDVRQHACRLAIAELGDKYTRRQIRRSLTAAENMGRRVEQQLHDAGTPAFDDDLRAIHHGYFRLYSTELFDMLGQPTDLRLGTVRFHHVHAHAHTHSSARSSGTPDADADDDADDAPDNRPVSVELALGHQFFVADSLETMPFHSFKLPHQPSLQNRGILSRKPDDAGAFPTYDSWLLFTFLGNGCLKLEIPIEMCADVYGGPLRGRENEEVHFWGVFVDDDAP</sequence>
<reference evidence="2 3" key="1">
    <citation type="submission" date="2021-02" db="EMBL/GenBank/DDBJ databases">
        <title>Genome assembly of Pseudopithomyces chartarum.</title>
        <authorList>
            <person name="Jauregui R."/>
            <person name="Singh J."/>
            <person name="Voisey C."/>
        </authorList>
    </citation>
    <scope>NUCLEOTIDE SEQUENCE [LARGE SCALE GENOMIC DNA]</scope>
    <source>
        <strain evidence="2 3">AGR01</strain>
    </source>
</reference>
<feature type="compositionally biased region" description="Acidic residues" evidence="1">
    <location>
        <begin position="161"/>
        <end position="170"/>
    </location>
</feature>
<comment type="caution">
    <text evidence="2">The sequence shown here is derived from an EMBL/GenBank/DDBJ whole genome shotgun (WGS) entry which is preliminary data.</text>
</comment>
<evidence type="ECO:0000256" key="1">
    <source>
        <dbReference type="SAM" id="MobiDB-lite"/>
    </source>
</evidence>
<keyword evidence="3" id="KW-1185">Reference proteome</keyword>